<accession>A0ABS2WPU1</accession>
<dbReference type="RefSeq" id="WP_205458099.1">
    <property type="nucleotide sequence ID" value="NZ_JAFHKK010000003.1"/>
</dbReference>
<proteinExistence type="predicted"/>
<reference evidence="2 3" key="1">
    <citation type="submission" date="2021-02" db="EMBL/GenBank/DDBJ databases">
        <title>Sulfurospirillum tamanensis sp. nov.</title>
        <authorList>
            <person name="Frolova A."/>
            <person name="Merkel A."/>
            <person name="Slobodkin A."/>
        </authorList>
    </citation>
    <scope>NUCLEOTIDE SEQUENCE [LARGE SCALE GENOMIC DNA]</scope>
    <source>
        <strain evidence="2 3">T05b</strain>
    </source>
</reference>
<evidence type="ECO:0000313" key="2">
    <source>
        <dbReference type="EMBL" id="MBN2963664.1"/>
    </source>
</evidence>
<gene>
    <name evidence="2" type="ORF">JWV37_02635</name>
</gene>
<dbReference type="Gene3D" id="1.10.3210.10">
    <property type="entry name" value="Hypothetical protein af1432"/>
    <property type="match status" value="1"/>
</dbReference>
<dbReference type="PANTHER" id="PTHR33525">
    <property type="match status" value="1"/>
</dbReference>
<dbReference type="InterPro" id="IPR052340">
    <property type="entry name" value="RNase_Y/CdgJ"/>
</dbReference>
<dbReference type="SUPFAM" id="SSF109604">
    <property type="entry name" value="HD-domain/PDEase-like"/>
    <property type="match status" value="1"/>
</dbReference>
<name>A0ABS2WPU1_9BACT</name>
<organism evidence="2 3">
    <name type="scientific">Sulfurospirillum tamanense</name>
    <dbReference type="NCBI Taxonomy" id="2813362"/>
    <lineage>
        <taxon>Bacteria</taxon>
        <taxon>Pseudomonadati</taxon>
        <taxon>Campylobacterota</taxon>
        <taxon>Epsilonproteobacteria</taxon>
        <taxon>Campylobacterales</taxon>
        <taxon>Sulfurospirillaceae</taxon>
        <taxon>Sulfurospirillum</taxon>
    </lineage>
</organism>
<evidence type="ECO:0000313" key="3">
    <source>
        <dbReference type="Proteomes" id="UP000703590"/>
    </source>
</evidence>
<dbReference type="Proteomes" id="UP000703590">
    <property type="component" value="Unassembled WGS sequence"/>
</dbReference>
<dbReference type="Pfam" id="PF08668">
    <property type="entry name" value="HDOD"/>
    <property type="match status" value="1"/>
</dbReference>
<sequence length="272" mass="30359">MLISMVEQIKALPPLPESFQKINAICSDENGTTQMLAKVIEKDPMLVASLLRLANSPLYGFSREIKSVLQAVSLFGMTTTRALVTGISVKKLLQMDTAPYGVTPEAFVETSNLQGMLMRQWYKKLDMPRQDLLFLCGLLQETGKILIAQQIVRSDEVTPFKAQVTTAHNLSEVERAFVGTTTALVTAAVFEHWGFDETMIQFIRYSDTPNNAPDLETKRFAASLHVAKTAVAINGPMNEQNITLALREVQRFELDEMAFAEAIEQLIEHVSY</sequence>
<dbReference type="PROSITE" id="PS51833">
    <property type="entry name" value="HDOD"/>
    <property type="match status" value="1"/>
</dbReference>
<reference evidence="3" key="2">
    <citation type="submission" date="2021-02" db="EMBL/GenBank/DDBJ databases">
        <title>Sulfurospirillum tamanensis sp. nov.</title>
        <authorList>
            <person name="Merkel A.Y."/>
        </authorList>
    </citation>
    <scope>NUCLEOTIDE SEQUENCE [LARGE SCALE GENOMIC DNA]</scope>
    <source>
        <strain evidence="3">T05b</strain>
    </source>
</reference>
<dbReference type="PANTHER" id="PTHR33525:SF3">
    <property type="entry name" value="RIBONUCLEASE Y"/>
    <property type="match status" value="1"/>
</dbReference>
<reference evidence="2 3" key="3">
    <citation type="submission" date="2021-02" db="EMBL/GenBank/DDBJ databases">
        <authorList>
            <person name="Merkel A.Y."/>
        </authorList>
    </citation>
    <scope>NUCLEOTIDE SEQUENCE [LARGE SCALE GENOMIC DNA]</scope>
    <source>
        <strain evidence="2 3">T05b</strain>
    </source>
</reference>
<feature type="domain" description="HDOD" evidence="1">
    <location>
        <begin position="12"/>
        <end position="209"/>
    </location>
</feature>
<comment type="caution">
    <text evidence="2">The sequence shown here is derived from an EMBL/GenBank/DDBJ whole genome shotgun (WGS) entry which is preliminary data.</text>
</comment>
<dbReference type="InterPro" id="IPR013976">
    <property type="entry name" value="HDOD"/>
</dbReference>
<dbReference type="EMBL" id="JAFHKK010000003">
    <property type="protein sequence ID" value="MBN2963664.1"/>
    <property type="molecule type" value="Genomic_DNA"/>
</dbReference>
<evidence type="ECO:0000259" key="1">
    <source>
        <dbReference type="PROSITE" id="PS51833"/>
    </source>
</evidence>
<protein>
    <submittedName>
        <fullName evidence="2">HDOD domain-containing protein</fullName>
    </submittedName>
</protein>
<keyword evidence="3" id="KW-1185">Reference proteome</keyword>